<name>A0A9D1XQD7_9BACT</name>
<dbReference type="InterPro" id="IPR016181">
    <property type="entry name" value="Acyl_CoA_acyltransferase"/>
</dbReference>
<evidence type="ECO:0000313" key="2">
    <source>
        <dbReference type="EMBL" id="HIX85530.1"/>
    </source>
</evidence>
<dbReference type="Pfam" id="PF13673">
    <property type="entry name" value="Acetyltransf_10"/>
    <property type="match status" value="1"/>
</dbReference>
<reference evidence="2" key="2">
    <citation type="submission" date="2021-04" db="EMBL/GenBank/DDBJ databases">
        <authorList>
            <person name="Gilroy R."/>
        </authorList>
    </citation>
    <scope>NUCLEOTIDE SEQUENCE</scope>
    <source>
        <strain evidence="2">ChiHecec2B26-12326</strain>
    </source>
</reference>
<dbReference type="GO" id="GO:0016747">
    <property type="term" value="F:acyltransferase activity, transferring groups other than amino-acyl groups"/>
    <property type="evidence" value="ECO:0007669"/>
    <property type="project" value="InterPro"/>
</dbReference>
<dbReference type="InterPro" id="IPR000182">
    <property type="entry name" value="GNAT_dom"/>
</dbReference>
<feature type="domain" description="N-acetyltransferase" evidence="1">
    <location>
        <begin position="2"/>
        <end position="166"/>
    </location>
</feature>
<dbReference type="Gene3D" id="3.40.630.30">
    <property type="match status" value="1"/>
</dbReference>
<gene>
    <name evidence="2" type="ORF">H9848_02830</name>
</gene>
<evidence type="ECO:0000313" key="3">
    <source>
        <dbReference type="Proteomes" id="UP000823847"/>
    </source>
</evidence>
<sequence>MFTIRKATVDDRFLIHELASRVWENTYETILSKEQLDYMFDMMYAPENIRKQMEEWHHQFFIISADNTPAGYLSVEKTGEDTYNFQKIYSVPEAHGTGIGRFIIEQGVEYLRRIHPGPFTVELYVNRQNPAVGFYEHMGLRKKDTRDYPIGNGYYMNDYIMEMRVDN</sequence>
<dbReference type="SUPFAM" id="SSF55729">
    <property type="entry name" value="Acyl-CoA N-acyltransferases (Nat)"/>
    <property type="match status" value="1"/>
</dbReference>
<accession>A0A9D1XQD7</accession>
<dbReference type="Proteomes" id="UP000823847">
    <property type="component" value="Unassembled WGS sequence"/>
</dbReference>
<evidence type="ECO:0000259" key="1">
    <source>
        <dbReference type="PROSITE" id="PS51186"/>
    </source>
</evidence>
<proteinExistence type="predicted"/>
<dbReference type="AlphaFoldDB" id="A0A9D1XQD7"/>
<dbReference type="EMBL" id="DXEN01000015">
    <property type="protein sequence ID" value="HIX85530.1"/>
    <property type="molecule type" value="Genomic_DNA"/>
</dbReference>
<reference evidence="2" key="1">
    <citation type="journal article" date="2021" name="PeerJ">
        <title>Extensive microbial diversity within the chicken gut microbiome revealed by metagenomics and culture.</title>
        <authorList>
            <person name="Gilroy R."/>
            <person name="Ravi A."/>
            <person name="Getino M."/>
            <person name="Pursley I."/>
            <person name="Horton D.L."/>
            <person name="Alikhan N.F."/>
            <person name="Baker D."/>
            <person name="Gharbi K."/>
            <person name="Hall N."/>
            <person name="Watson M."/>
            <person name="Adriaenssens E.M."/>
            <person name="Foster-Nyarko E."/>
            <person name="Jarju S."/>
            <person name="Secka A."/>
            <person name="Antonio M."/>
            <person name="Oren A."/>
            <person name="Chaudhuri R.R."/>
            <person name="La Ragione R."/>
            <person name="Hildebrand F."/>
            <person name="Pallen M.J."/>
        </authorList>
    </citation>
    <scope>NUCLEOTIDE SEQUENCE</scope>
    <source>
        <strain evidence="2">ChiHecec2B26-12326</strain>
    </source>
</reference>
<protein>
    <submittedName>
        <fullName evidence="2">GNAT family N-acetyltransferase</fullName>
    </submittedName>
</protein>
<organism evidence="2 3">
    <name type="scientific">Candidatus Parabacteroides intestinigallinarum</name>
    <dbReference type="NCBI Taxonomy" id="2838722"/>
    <lineage>
        <taxon>Bacteria</taxon>
        <taxon>Pseudomonadati</taxon>
        <taxon>Bacteroidota</taxon>
        <taxon>Bacteroidia</taxon>
        <taxon>Bacteroidales</taxon>
        <taxon>Tannerellaceae</taxon>
        <taxon>Parabacteroides</taxon>
    </lineage>
</organism>
<comment type="caution">
    <text evidence="2">The sequence shown here is derived from an EMBL/GenBank/DDBJ whole genome shotgun (WGS) entry which is preliminary data.</text>
</comment>
<dbReference type="PROSITE" id="PS51186">
    <property type="entry name" value="GNAT"/>
    <property type="match status" value="1"/>
</dbReference>
<dbReference type="CDD" id="cd04301">
    <property type="entry name" value="NAT_SF"/>
    <property type="match status" value="1"/>
</dbReference>